<feature type="domain" description="GP-PDE" evidence="2">
    <location>
        <begin position="9"/>
        <end position="247"/>
    </location>
</feature>
<dbReference type="GO" id="GO:0008889">
    <property type="term" value="F:glycerophosphodiester phosphodiesterase activity"/>
    <property type="evidence" value="ECO:0007669"/>
    <property type="project" value="UniProtKB-EC"/>
</dbReference>
<evidence type="ECO:0000313" key="3">
    <source>
        <dbReference type="EMBL" id="RVT54460.1"/>
    </source>
</evidence>
<sequence length="282" mass="29790">MVPDPWPYPRWIAHRGAGKLAPENTLAAFRLGASYGYRAFECDVKLSADGVPFLLHDADLRRTTNGRGKADLRSWAELSQLDAGSWHSRQFAGEPPMTLAALAAFVHANAGVLNLEIKPTPGCEHDTGRVVAAAAAALWQGQAVPPLLSSFQPLSLLGALETAPHLPRALLLDTLWPGSLDVACALGCVAVVTNHLIMDAALLRAARQRGLRTLCYTVNEPADAQRLLALGIDGLITDAVDRFAPAAEAPVSPPPAAATPAAAAPRPPRRSTLRRRPGSAAP</sequence>
<accession>A0A437K2C9</accession>
<dbReference type="Gene3D" id="3.20.20.190">
    <property type="entry name" value="Phosphatidylinositol (PI) phosphodiesterase"/>
    <property type="match status" value="1"/>
</dbReference>
<dbReference type="Pfam" id="PF03009">
    <property type="entry name" value="GDPD"/>
    <property type="match status" value="1"/>
</dbReference>
<dbReference type="SUPFAM" id="SSF51695">
    <property type="entry name" value="PLC-like phosphodiesterases"/>
    <property type="match status" value="1"/>
</dbReference>
<dbReference type="InterPro" id="IPR017946">
    <property type="entry name" value="PLC-like_Pdiesterase_TIM-brl"/>
</dbReference>
<feature type="region of interest" description="Disordered" evidence="1">
    <location>
        <begin position="247"/>
        <end position="282"/>
    </location>
</feature>
<dbReference type="PANTHER" id="PTHR46211">
    <property type="entry name" value="GLYCEROPHOSPHORYL DIESTER PHOSPHODIESTERASE"/>
    <property type="match status" value="1"/>
</dbReference>
<protein>
    <submittedName>
        <fullName evidence="3">Glycerophosphodiester phosphodiesterase</fullName>
        <ecNumber evidence="3">3.1.4.46</ecNumber>
    </submittedName>
</protein>
<comment type="caution">
    <text evidence="3">The sequence shown here is derived from an EMBL/GenBank/DDBJ whole genome shotgun (WGS) entry which is preliminary data.</text>
</comment>
<dbReference type="PROSITE" id="PS51704">
    <property type="entry name" value="GP_PDE"/>
    <property type="match status" value="1"/>
</dbReference>
<dbReference type="NCBIfam" id="NF006989">
    <property type="entry name" value="PRK09454.1"/>
    <property type="match status" value="1"/>
</dbReference>
<organism evidence="3 4">
    <name type="scientific">Rubrivivax albus</name>
    <dbReference type="NCBI Taxonomy" id="2499835"/>
    <lineage>
        <taxon>Bacteria</taxon>
        <taxon>Pseudomonadati</taxon>
        <taxon>Pseudomonadota</taxon>
        <taxon>Betaproteobacteria</taxon>
        <taxon>Burkholderiales</taxon>
        <taxon>Sphaerotilaceae</taxon>
        <taxon>Rubrivivax</taxon>
    </lineage>
</organism>
<dbReference type="OrthoDB" id="9795622at2"/>
<dbReference type="RefSeq" id="WP_128196702.1">
    <property type="nucleotide sequence ID" value="NZ_SACT01000001.1"/>
</dbReference>
<dbReference type="InterPro" id="IPR030395">
    <property type="entry name" value="GP_PDE_dom"/>
</dbReference>
<gene>
    <name evidence="3" type="ORF">ENE75_01795</name>
</gene>
<dbReference type="Proteomes" id="UP000288178">
    <property type="component" value="Unassembled WGS sequence"/>
</dbReference>
<dbReference type="PANTHER" id="PTHR46211:SF1">
    <property type="entry name" value="GLYCEROPHOSPHODIESTER PHOSPHODIESTERASE, CYTOPLASMIC"/>
    <property type="match status" value="1"/>
</dbReference>
<dbReference type="EC" id="3.1.4.46" evidence="3"/>
<evidence type="ECO:0000313" key="4">
    <source>
        <dbReference type="Proteomes" id="UP000288178"/>
    </source>
</evidence>
<evidence type="ECO:0000259" key="2">
    <source>
        <dbReference type="PROSITE" id="PS51704"/>
    </source>
</evidence>
<proteinExistence type="predicted"/>
<evidence type="ECO:0000256" key="1">
    <source>
        <dbReference type="SAM" id="MobiDB-lite"/>
    </source>
</evidence>
<dbReference type="EMBL" id="SACT01000001">
    <property type="protein sequence ID" value="RVT54460.1"/>
    <property type="molecule type" value="Genomic_DNA"/>
</dbReference>
<dbReference type="AlphaFoldDB" id="A0A437K2C9"/>
<keyword evidence="3" id="KW-0378">Hydrolase</keyword>
<feature type="compositionally biased region" description="Basic residues" evidence="1">
    <location>
        <begin position="267"/>
        <end position="282"/>
    </location>
</feature>
<dbReference type="GO" id="GO:0006629">
    <property type="term" value="P:lipid metabolic process"/>
    <property type="evidence" value="ECO:0007669"/>
    <property type="project" value="InterPro"/>
</dbReference>
<keyword evidence="4" id="KW-1185">Reference proteome</keyword>
<reference evidence="3 4" key="1">
    <citation type="submission" date="2019-01" db="EMBL/GenBank/DDBJ databases">
        <authorList>
            <person name="Chen W.-M."/>
        </authorList>
    </citation>
    <scope>NUCLEOTIDE SEQUENCE [LARGE SCALE GENOMIC DNA]</scope>
    <source>
        <strain evidence="3 4">ICH-3</strain>
    </source>
</reference>
<name>A0A437K2C9_9BURK</name>